<reference evidence="2 3" key="1">
    <citation type="submission" date="2024-09" db="EMBL/GenBank/DDBJ databases">
        <authorList>
            <person name="Sun Q."/>
            <person name="Mori K."/>
        </authorList>
    </citation>
    <scope>NUCLEOTIDE SEQUENCE [LARGE SCALE GENOMIC DNA]</scope>
    <source>
        <strain evidence="2 3">TBRC 5777</strain>
    </source>
</reference>
<feature type="region of interest" description="Disordered" evidence="1">
    <location>
        <begin position="216"/>
        <end position="237"/>
    </location>
</feature>
<evidence type="ECO:0000256" key="1">
    <source>
        <dbReference type="SAM" id="MobiDB-lite"/>
    </source>
</evidence>
<keyword evidence="3" id="KW-1185">Reference proteome</keyword>
<gene>
    <name evidence="2" type="ORF">ACFFGY_04685</name>
</gene>
<dbReference type="Proteomes" id="UP001589865">
    <property type="component" value="Unassembled WGS sequence"/>
</dbReference>
<evidence type="ECO:0000313" key="2">
    <source>
        <dbReference type="EMBL" id="MFC0407532.1"/>
    </source>
</evidence>
<proteinExistence type="predicted"/>
<comment type="caution">
    <text evidence="2">The sequence shown here is derived from an EMBL/GenBank/DDBJ whole genome shotgun (WGS) entry which is preliminary data.</text>
</comment>
<sequence>MNEITPVAPRRIAPQLGPRAWVGEDLTGNAYMVPLGAEHAAELRAGEGEPTPKLDALAATLAERLKHGLGFALLRGLPRDGDPAPLLRRLGRTLGQPGAPDEEGDVLLLRATAPTPVMLTSAAELHNRLLAADRAALSTLYAPAGEAPAVFTLRDNVFTAHRPEALDAHPALAALLLPEAALALHLDLRPGDVLVLDPLRVWTGPMPEVASLRLRAGRGHPTVPPDEAAPGATQVGG</sequence>
<dbReference type="EMBL" id="JBHLUN010000003">
    <property type="protein sequence ID" value="MFC0407532.1"/>
    <property type="molecule type" value="Genomic_DNA"/>
</dbReference>
<organism evidence="2 3">
    <name type="scientific">Roseomonas elaeocarpi</name>
    <dbReference type="NCBI Taxonomy" id="907779"/>
    <lineage>
        <taxon>Bacteria</taxon>
        <taxon>Pseudomonadati</taxon>
        <taxon>Pseudomonadota</taxon>
        <taxon>Alphaproteobacteria</taxon>
        <taxon>Acetobacterales</taxon>
        <taxon>Roseomonadaceae</taxon>
        <taxon>Roseomonas</taxon>
    </lineage>
</organism>
<protein>
    <submittedName>
        <fullName evidence="2">Uncharacterized protein</fullName>
    </submittedName>
</protein>
<name>A0ABV6JP79_9PROT</name>
<accession>A0ABV6JP79</accession>
<evidence type="ECO:0000313" key="3">
    <source>
        <dbReference type="Proteomes" id="UP001589865"/>
    </source>
</evidence>
<dbReference type="RefSeq" id="WP_377043248.1">
    <property type="nucleotide sequence ID" value="NZ_JBHLUN010000003.1"/>
</dbReference>